<dbReference type="Proteomes" id="UP000224829">
    <property type="component" value="Segment"/>
</dbReference>
<name>A0A1Y0SX96_9CAUD</name>
<evidence type="ECO:0000313" key="2">
    <source>
        <dbReference type="Proteomes" id="UP000224829"/>
    </source>
</evidence>
<keyword evidence="2" id="KW-1185">Reference proteome</keyword>
<accession>A0A1Y0SX96</accession>
<reference evidence="1 2" key="1">
    <citation type="submission" date="2017-05" db="EMBL/GenBank/DDBJ databases">
        <authorList>
            <person name="Song R."/>
            <person name="Chenine A.L."/>
            <person name="Ruprecht R.M."/>
        </authorList>
    </citation>
    <scope>NUCLEOTIDE SEQUENCE [LARGE SCALE GENOMIC DNA]</scope>
</reference>
<evidence type="ECO:0000313" key="1">
    <source>
        <dbReference type="EMBL" id="ARV77224.1"/>
    </source>
</evidence>
<sequence>MSYHLLQKNDKGFYEVDGRDTRLEVIANGVTIGAFDDAPLHAKFKIGHDTYYIDTGAHEGGRIMEVSRLELDEEGNVVKYHQLDCLEIMKGHPINRFLIVSGVSLHDEFLDR</sequence>
<protein>
    <submittedName>
        <fullName evidence="1">Uncharacterized protein</fullName>
    </submittedName>
</protein>
<organism evidence="1 2">
    <name type="scientific">Pseudomonas phage Noxifer</name>
    <dbReference type="NCBI Taxonomy" id="2006684"/>
    <lineage>
        <taxon>Viruses</taxon>
        <taxon>Duplodnaviria</taxon>
        <taxon>Heunggongvirae</taxon>
        <taxon>Uroviricota</taxon>
        <taxon>Caudoviricetes</taxon>
        <taxon>Chimalliviridae</taxon>
        <taxon>Noxifervirus</taxon>
        <taxon>Noxifervirus noxifer</taxon>
    </lineage>
</organism>
<dbReference type="EMBL" id="MF063068">
    <property type="protein sequence ID" value="ARV77224.1"/>
    <property type="molecule type" value="Genomic_DNA"/>
</dbReference>
<proteinExistence type="predicted"/>
<gene>
    <name evidence="1" type="ORF">NOXIFER_53</name>
</gene>